<dbReference type="InterPro" id="IPR006564">
    <property type="entry name" value="Znf_PMZ"/>
</dbReference>
<evidence type="ECO:0000256" key="2">
    <source>
        <dbReference type="ARBA" id="ARBA00022771"/>
    </source>
</evidence>
<evidence type="ECO:0000313" key="8">
    <source>
        <dbReference type="Proteomes" id="UP001153076"/>
    </source>
</evidence>
<keyword evidence="1" id="KW-0479">Metal-binding</keyword>
<sequence length="564" mass="65014">MVRVDLEGLYDFDVHSLCQPQIGEVDVFDSDVEENLGQADDEDSGHDDSEDSDFREWQSDGFEESDILLLDEEDDLSLNEGHKCPNTQFSKHALSKWVATKLLDEFKDNPNMDKGTMQKTLVRRFGVVVPDYTCSRARKLMKNVVEGSHDAGYKVLPNYMRVFKEKNPDSLCFINWKDEGPGRNPSFKRCQICIGSSITAFKQHCRPFIGIYVCHLKGPYKGIIITAMGLDGNNGQYPLAYGVAPQEDEEEWSFFLHGLVTALHAREDSSKYTIISDRHKGIIKALKNVMPQASRRIYVLHFYKNFASLYPGAWFHCFFYIAANAHSEFVFRKAMYKIKDKDISAFHCLRDNEPLEHWARFKFDQTLKVDDNTNNFVESFNNAIVKHRGKLTYTMLEEITKLIRARFEKRFQISADWDGKVTPFVEKKLKKVELESRNCCNLVPTARGEFDVREGSTNFTVKLADHYCDCQRWQVSGIPCKHAARCILRLNHKLDDYCYPWFNVESYRKLYNGIIHPIPDSCFWGASERPALDPPFELRRGEGQRSTKEGKADFPSLHNCPASN</sequence>
<dbReference type="InterPro" id="IPR007527">
    <property type="entry name" value="Znf_SWIM"/>
</dbReference>
<protein>
    <recommendedName>
        <fullName evidence="6">SWIM-type domain-containing protein</fullName>
    </recommendedName>
</protein>
<proteinExistence type="predicted"/>
<accession>A0A9Q1GRK8</accession>
<reference evidence="7" key="1">
    <citation type="submission" date="2022-04" db="EMBL/GenBank/DDBJ databases">
        <title>Carnegiea gigantea Genome sequencing and assembly v2.</title>
        <authorList>
            <person name="Copetti D."/>
            <person name="Sanderson M.J."/>
            <person name="Burquez A."/>
            <person name="Wojciechowski M.F."/>
        </authorList>
    </citation>
    <scope>NUCLEOTIDE SEQUENCE</scope>
    <source>
        <strain evidence="7">SGP5-SGP5p</strain>
        <tissue evidence="7">Aerial part</tissue>
    </source>
</reference>
<keyword evidence="2 4" id="KW-0863">Zinc-finger</keyword>
<keyword evidence="8" id="KW-1185">Reference proteome</keyword>
<evidence type="ECO:0000256" key="1">
    <source>
        <dbReference type="ARBA" id="ARBA00022723"/>
    </source>
</evidence>
<feature type="region of interest" description="Disordered" evidence="5">
    <location>
        <begin position="534"/>
        <end position="564"/>
    </location>
</feature>
<feature type="domain" description="SWIM-type" evidence="6">
    <location>
        <begin position="459"/>
        <end position="491"/>
    </location>
</feature>
<organism evidence="7 8">
    <name type="scientific">Carnegiea gigantea</name>
    <dbReference type="NCBI Taxonomy" id="171969"/>
    <lineage>
        <taxon>Eukaryota</taxon>
        <taxon>Viridiplantae</taxon>
        <taxon>Streptophyta</taxon>
        <taxon>Embryophyta</taxon>
        <taxon>Tracheophyta</taxon>
        <taxon>Spermatophyta</taxon>
        <taxon>Magnoliopsida</taxon>
        <taxon>eudicotyledons</taxon>
        <taxon>Gunneridae</taxon>
        <taxon>Pentapetalae</taxon>
        <taxon>Caryophyllales</taxon>
        <taxon>Cactineae</taxon>
        <taxon>Cactaceae</taxon>
        <taxon>Cactoideae</taxon>
        <taxon>Echinocereeae</taxon>
        <taxon>Carnegiea</taxon>
    </lineage>
</organism>
<dbReference type="OrthoDB" id="687700at2759"/>
<name>A0A9Q1GRK8_9CARY</name>
<evidence type="ECO:0000259" key="6">
    <source>
        <dbReference type="PROSITE" id="PS50966"/>
    </source>
</evidence>
<dbReference type="InterPro" id="IPR018289">
    <property type="entry name" value="MULE_transposase_dom"/>
</dbReference>
<feature type="compositionally biased region" description="Basic and acidic residues" evidence="5">
    <location>
        <begin position="536"/>
        <end position="552"/>
    </location>
</feature>
<evidence type="ECO:0000313" key="7">
    <source>
        <dbReference type="EMBL" id="KAJ8425365.1"/>
    </source>
</evidence>
<dbReference type="PANTHER" id="PTHR31973">
    <property type="entry name" value="POLYPROTEIN, PUTATIVE-RELATED"/>
    <property type="match status" value="1"/>
</dbReference>
<dbReference type="AlphaFoldDB" id="A0A9Q1GRK8"/>
<evidence type="ECO:0000256" key="4">
    <source>
        <dbReference type="PROSITE-ProRule" id="PRU00325"/>
    </source>
</evidence>
<dbReference type="EMBL" id="JAKOGI010001486">
    <property type="protein sequence ID" value="KAJ8425365.1"/>
    <property type="molecule type" value="Genomic_DNA"/>
</dbReference>
<dbReference type="SMART" id="SM00575">
    <property type="entry name" value="ZnF_PMZ"/>
    <property type="match status" value="1"/>
</dbReference>
<dbReference type="Proteomes" id="UP001153076">
    <property type="component" value="Unassembled WGS sequence"/>
</dbReference>
<evidence type="ECO:0000256" key="5">
    <source>
        <dbReference type="SAM" id="MobiDB-lite"/>
    </source>
</evidence>
<dbReference type="Pfam" id="PF10551">
    <property type="entry name" value="MULE"/>
    <property type="match status" value="1"/>
</dbReference>
<dbReference type="GO" id="GO:0008270">
    <property type="term" value="F:zinc ion binding"/>
    <property type="evidence" value="ECO:0007669"/>
    <property type="project" value="UniProtKB-KW"/>
</dbReference>
<gene>
    <name evidence="7" type="ORF">Cgig2_015079</name>
</gene>
<comment type="caution">
    <text evidence="7">The sequence shown here is derived from an EMBL/GenBank/DDBJ whole genome shotgun (WGS) entry which is preliminary data.</text>
</comment>
<keyword evidence="3" id="KW-0862">Zinc</keyword>
<dbReference type="Pfam" id="PF04434">
    <property type="entry name" value="SWIM"/>
    <property type="match status" value="1"/>
</dbReference>
<dbReference type="PANTHER" id="PTHR31973:SF197">
    <property type="entry name" value="SWIM-TYPE DOMAIN-CONTAINING PROTEIN"/>
    <property type="match status" value="1"/>
</dbReference>
<evidence type="ECO:0000256" key="3">
    <source>
        <dbReference type="ARBA" id="ARBA00022833"/>
    </source>
</evidence>
<dbReference type="PROSITE" id="PS50966">
    <property type="entry name" value="ZF_SWIM"/>
    <property type="match status" value="1"/>
</dbReference>